<evidence type="ECO:0000313" key="2">
    <source>
        <dbReference type="Proteomes" id="UP001062846"/>
    </source>
</evidence>
<gene>
    <name evidence="1" type="ORF">RHMOL_Rhmol05G0146200</name>
</gene>
<name>A0ACC0NR49_RHOML</name>
<dbReference type="Proteomes" id="UP001062846">
    <property type="component" value="Chromosome 5"/>
</dbReference>
<accession>A0ACC0NR49</accession>
<organism evidence="1 2">
    <name type="scientific">Rhododendron molle</name>
    <name type="common">Chinese azalea</name>
    <name type="synonym">Azalea mollis</name>
    <dbReference type="NCBI Taxonomy" id="49168"/>
    <lineage>
        <taxon>Eukaryota</taxon>
        <taxon>Viridiplantae</taxon>
        <taxon>Streptophyta</taxon>
        <taxon>Embryophyta</taxon>
        <taxon>Tracheophyta</taxon>
        <taxon>Spermatophyta</taxon>
        <taxon>Magnoliopsida</taxon>
        <taxon>eudicotyledons</taxon>
        <taxon>Gunneridae</taxon>
        <taxon>Pentapetalae</taxon>
        <taxon>asterids</taxon>
        <taxon>Ericales</taxon>
        <taxon>Ericaceae</taxon>
        <taxon>Ericoideae</taxon>
        <taxon>Rhodoreae</taxon>
        <taxon>Rhododendron</taxon>
    </lineage>
</organism>
<sequence>MLTNWSTTERRLCKFKKLRLELKMVRRNLLKRDATRLKRKLSHLQTYLGGIKYMTAIPDIVIIIDQHKEYTALRECIILGIPTICLIDTNCDLDLVDFPIPANDDTRASMTESLESVEGGFYRKSWDSASGRAGVHDEWA</sequence>
<dbReference type="EMBL" id="CM046392">
    <property type="protein sequence ID" value="KAI8555073.1"/>
    <property type="molecule type" value="Genomic_DNA"/>
</dbReference>
<proteinExistence type="predicted"/>
<comment type="caution">
    <text evidence="1">The sequence shown here is derived from an EMBL/GenBank/DDBJ whole genome shotgun (WGS) entry which is preliminary data.</text>
</comment>
<reference evidence="1" key="1">
    <citation type="submission" date="2022-02" db="EMBL/GenBank/DDBJ databases">
        <title>Plant Genome Project.</title>
        <authorList>
            <person name="Zhang R.-G."/>
        </authorList>
    </citation>
    <scope>NUCLEOTIDE SEQUENCE</scope>
    <source>
        <strain evidence="1">AT1</strain>
    </source>
</reference>
<keyword evidence="2" id="KW-1185">Reference proteome</keyword>
<evidence type="ECO:0000313" key="1">
    <source>
        <dbReference type="EMBL" id="KAI8555073.1"/>
    </source>
</evidence>
<protein>
    <submittedName>
        <fullName evidence="1">Uncharacterized protein</fullName>
    </submittedName>
</protein>